<gene>
    <name evidence="2" type="ORF">DRJ00_03110</name>
</gene>
<evidence type="ECO:0000313" key="2">
    <source>
        <dbReference type="EMBL" id="RLE09855.1"/>
    </source>
</evidence>
<dbReference type="Proteomes" id="UP000279422">
    <property type="component" value="Unassembled WGS sequence"/>
</dbReference>
<keyword evidence="1" id="KW-0472">Membrane</keyword>
<name>A0A497E6F5_UNCAE</name>
<feature type="transmembrane region" description="Helical" evidence="1">
    <location>
        <begin position="109"/>
        <end position="129"/>
    </location>
</feature>
<dbReference type="EMBL" id="QMPZ01000026">
    <property type="protein sequence ID" value="RLE09855.1"/>
    <property type="molecule type" value="Genomic_DNA"/>
</dbReference>
<evidence type="ECO:0000256" key="1">
    <source>
        <dbReference type="SAM" id="Phobius"/>
    </source>
</evidence>
<keyword evidence="1" id="KW-1133">Transmembrane helix</keyword>
<dbReference type="AlphaFoldDB" id="A0A497E6F5"/>
<keyword evidence="1" id="KW-0812">Transmembrane</keyword>
<accession>A0A497E6F5</accession>
<evidence type="ECO:0000313" key="3">
    <source>
        <dbReference type="Proteomes" id="UP000279422"/>
    </source>
</evidence>
<feature type="transmembrane region" description="Helical" evidence="1">
    <location>
        <begin position="422"/>
        <end position="444"/>
    </location>
</feature>
<organism evidence="2 3">
    <name type="scientific">Aerophobetes bacterium</name>
    <dbReference type="NCBI Taxonomy" id="2030807"/>
    <lineage>
        <taxon>Bacteria</taxon>
        <taxon>Candidatus Aerophobota</taxon>
    </lineage>
</organism>
<sequence length="572" mass="67316">MPLWSIKTKHIKRVVLVLPGFNQGRGKRGAWFAWTEKTEDFFRKLSRGYYTVKYEIFEPDSDHPLSDGELQHLAQEITHRESAYFTLLHFEENLGGLGKSLRHQGIRGLFLYLMMVLSVKQFWIIILLWPHTLLANFINYLRLRVAGRTRRVVVSFWQRGKDPELIEALNEAKKIYRSLDTDPSWAEPLRKYQYLREHFKTRRKTESNPRRKRAYELVEEAYRDIIAQLTGESLLLKILPKGTRERIINFFHITEQFPYPDNIFAVRNLYRNLSVPSVISESKVAGRESKVDANVLEMFLLRTRSGEAIVIPCPGEEALSLIFRAETFENIQRKNLPLEAVLYVGREEERKALLGFNPISPEEFTLKRAEETARRIQNALLDTFRQEDSLLSYYFRELPSVYNKYRWRHPLYLWSNLVHLGFPWLFVANGIPAFAIVACTWIFWDYLWSCQDGIRWHDYFQNLIEGVDKAYHNVNLRVMVHSGLGDVNDTIRTGGPESYRDALEKIEEYHFPRKFRDMVLLNNITTETPQLREFQREANDFTSLSIPVFCYDETEDKVKPLGEILSQDDQGL</sequence>
<proteinExistence type="predicted"/>
<protein>
    <submittedName>
        <fullName evidence="2">Uncharacterized protein</fullName>
    </submittedName>
</protein>
<reference evidence="2 3" key="1">
    <citation type="submission" date="2018-06" db="EMBL/GenBank/DDBJ databases">
        <title>Extensive metabolic versatility and redundancy in microbially diverse, dynamic hydrothermal sediments.</title>
        <authorList>
            <person name="Dombrowski N."/>
            <person name="Teske A."/>
            <person name="Baker B.J."/>
        </authorList>
    </citation>
    <scope>NUCLEOTIDE SEQUENCE [LARGE SCALE GENOMIC DNA]</scope>
    <source>
        <strain evidence="2">B47_G16</strain>
    </source>
</reference>
<comment type="caution">
    <text evidence="2">The sequence shown here is derived from an EMBL/GenBank/DDBJ whole genome shotgun (WGS) entry which is preliminary data.</text>
</comment>